<sequence length="248" mass="28694">MAFADGAIRDYAPLNELLNDVESGLPDDLVKYPIHIRSEVANLPLFWPYTQQLATNSTGQARGADAFEKQFAEVGHRAGFESNLTVRACRRWVEADDLYSETARMKFAGQVTRTMFGTMLTPVCQVDGQATYLGIGPREDHIKYGRTLQLQRHAQLLQTLPARLEMEFQKRGIYITDLKKRSKALSLQMKIASEDEKPRIQNECKNIYNEIRRLYNVELKSQRQQQPLRLQRVKEDRPLFNAHERTFF</sequence>
<dbReference type="EMBL" id="LGTZ01003003">
    <property type="protein sequence ID" value="OJD10420.1"/>
    <property type="molecule type" value="Genomic_DNA"/>
</dbReference>
<accession>A0A1J9Q3C3</accession>
<dbReference type="AlphaFoldDB" id="A0A1J9Q3C3"/>
<dbReference type="Proteomes" id="UP000242791">
    <property type="component" value="Unassembled WGS sequence"/>
</dbReference>
<reference evidence="1 2" key="1">
    <citation type="submission" date="2015-08" db="EMBL/GenBank/DDBJ databases">
        <title>Emmonsia species relationships and genome sequence.</title>
        <authorList>
            <person name="Cuomo C.A."/>
            <person name="Schwartz I.S."/>
            <person name="Kenyon C."/>
            <person name="De Hoog G.S."/>
            <person name="Govender N.P."/>
            <person name="Botha A."/>
            <person name="Moreno L."/>
            <person name="De Vries M."/>
            <person name="Munoz J.F."/>
            <person name="Stielow J.B."/>
        </authorList>
    </citation>
    <scope>NUCLEOTIDE SEQUENCE [LARGE SCALE GENOMIC DNA]</scope>
    <source>
        <strain evidence="1 2">EI222</strain>
    </source>
</reference>
<keyword evidence="2" id="KW-1185">Reference proteome</keyword>
<proteinExistence type="predicted"/>
<gene>
    <name evidence="1" type="ORF">ACJ73_09797</name>
</gene>
<evidence type="ECO:0000313" key="2">
    <source>
        <dbReference type="Proteomes" id="UP000242791"/>
    </source>
</evidence>
<dbReference type="PANTHER" id="PTHR37535">
    <property type="entry name" value="FLUG DOMAIN PROTEIN"/>
    <property type="match status" value="1"/>
</dbReference>
<protein>
    <submittedName>
        <fullName evidence="1">Uncharacterized protein</fullName>
    </submittedName>
</protein>
<comment type="caution">
    <text evidence="1">The sequence shown here is derived from an EMBL/GenBank/DDBJ whole genome shotgun (WGS) entry which is preliminary data.</text>
</comment>
<dbReference type="PANTHER" id="PTHR37535:SF3">
    <property type="entry name" value="FLUG DOMAIN-CONTAINING PROTEIN"/>
    <property type="match status" value="1"/>
</dbReference>
<dbReference type="STRING" id="1658174.A0A1J9Q3C3"/>
<dbReference type="VEuPathDB" id="FungiDB:ACJ73_09797"/>
<evidence type="ECO:0000313" key="1">
    <source>
        <dbReference type="EMBL" id="OJD10420.1"/>
    </source>
</evidence>
<name>A0A1J9Q3C3_9EURO</name>
<organism evidence="1 2">
    <name type="scientific">Blastomyces percursus</name>
    <dbReference type="NCBI Taxonomy" id="1658174"/>
    <lineage>
        <taxon>Eukaryota</taxon>
        <taxon>Fungi</taxon>
        <taxon>Dikarya</taxon>
        <taxon>Ascomycota</taxon>
        <taxon>Pezizomycotina</taxon>
        <taxon>Eurotiomycetes</taxon>
        <taxon>Eurotiomycetidae</taxon>
        <taxon>Onygenales</taxon>
        <taxon>Ajellomycetaceae</taxon>
        <taxon>Blastomyces</taxon>
    </lineage>
</organism>
<dbReference type="OrthoDB" id="4362374at2759"/>